<evidence type="ECO:0000256" key="1">
    <source>
        <dbReference type="ARBA" id="ARBA00006594"/>
    </source>
</evidence>
<keyword evidence="4" id="KW-0808">Transferase</keyword>
<gene>
    <name evidence="4" type="ORF">ESZ36_08500</name>
</gene>
<feature type="region of interest" description="Disordered" evidence="2">
    <location>
        <begin position="260"/>
        <end position="285"/>
    </location>
</feature>
<organism evidence="4 5">
    <name type="scientific">Colwellia demingiae</name>
    <dbReference type="NCBI Taxonomy" id="89401"/>
    <lineage>
        <taxon>Bacteria</taxon>
        <taxon>Pseudomonadati</taxon>
        <taxon>Pseudomonadota</taxon>
        <taxon>Gammaproteobacteria</taxon>
        <taxon>Alteromonadales</taxon>
        <taxon>Colwelliaceae</taxon>
        <taxon>Colwellia</taxon>
    </lineage>
</organism>
<keyword evidence="5" id="KW-1185">Reference proteome</keyword>
<dbReference type="OrthoDB" id="9784823at2"/>
<evidence type="ECO:0000259" key="3">
    <source>
        <dbReference type="Pfam" id="PF02384"/>
    </source>
</evidence>
<name>A0A5C6QHV6_9GAMM</name>
<evidence type="ECO:0000313" key="4">
    <source>
        <dbReference type="EMBL" id="TWX68524.1"/>
    </source>
</evidence>
<dbReference type="AlphaFoldDB" id="A0A5C6QHV6"/>
<dbReference type="GO" id="GO:0032259">
    <property type="term" value="P:methylation"/>
    <property type="evidence" value="ECO:0007669"/>
    <property type="project" value="UniProtKB-KW"/>
</dbReference>
<dbReference type="SUPFAM" id="SSF53335">
    <property type="entry name" value="S-adenosyl-L-methionine-dependent methyltransferases"/>
    <property type="match status" value="1"/>
</dbReference>
<dbReference type="Pfam" id="PF02384">
    <property type="entry name" value="N6_Mtase"/>
    <property type="match status" value="1"/>
</dbReference>
<evidence type="ECO:0000313" key="5">
    <source>
        <dbReference type="Proteomes" id="UP000321822"/>
    </source>
</evidence>
<feature type="domain" description="DNA methylase adenine-specific" evidence="3">
    <location>
        <begin position="299"/>
        <end position="424"/>
    </location>
</feature>
<sequence>MNDFKSSIIESYKHCYLPSLIDSNNANSQRDFFLFIVFCYLYDSTEPTVKFELGEPFQTIDNFNHILLSVKNNNSTNSAVSQCIELIEEQIRGINSIDLVEDINRLVIELSGLANQQEKLTKVEAIERYREVLLPLQQMNVENIHDIEVEPLRLSPVYFKLLNVMKSGITKKRMYLPFDVDTEASISILDSDPKQAVDVESVDQSPLHILRLLALLHSADVDVLNSHCLKPGYNLHPNSTNLAVKLTKLPKVINKGEIKDKDSALNTGNNKDKNKEPELNKDENKLPRYPEFDVANVLTSALTKKGTGYIFLVQNALSRQSDTESRTRLVKSGCVSAVITLPQKLFSQQTYELVLIILQRNSHTVRFIDAVDFYTVSDKKHVLARLDELKNLIDTKEEVKGRSFHVPLNIIINNNSSLHPVAYKDLYWLEDAGIEELKSQRLNLLDELGSTQHNIDKLVNKFIG</sequence>
<protein>
    <submittedName>
        <fullName evidence="4">N-6 DNA methylase</fullName>
    </submittedName>
</protein>
<dbReference type="Gene3D" id="3.40.50.150">
    <property type="entry name" value="Vaccinia Virus protein VP39"/>
    <property type="match status" value="1"/>
</dbReference>
<proteinExistence type="inferred from homology"/>
<feature type="compositionally biased region" description="Basic and acidic residues" evidence="2">
    <location>
        <begin position="270"/>
        <end position="285"/>
    </location>
</feature>
<dbReference type="Proteomes" id="UP000321822">
    <property type="component" value="Unassembled WGS sequence"/>
</dbReference>
<comment type="caution">
    <text evidence="4">The sequence shown here is derived from an EMBL/GenBank/DDBJ whole genome shotgun (WGS) entry which is preliminary data.</text>
</comment>
<dbReference type="GO" id="GO:0003677">
    <property type="term" value="F:DNA binding"/>
    <property type="evidence" value="ECO:0007669"/>
    <property type="project" value="InterPro"/>
</dbReference>
<dbReference type="EMBL" id="VOLT01000004">
    <property type="protein sequence ID" value="TWX68524.1"/>
    <property type="molecule type" value="Genomic_DNA"/>
</dbReference>
<dbReference type="GO" id="GO:0008170">
    <property type="term" value="F:N-methyltransferase activity"/>
    <property type="evidence" value="ECO:0007669"/>
    <property type="project" value="InterPro"/>
</dbReference>
<dbReference type="InterPro" id="IPR003356">
    <property type="entry name" value="DNA_methylase_A-5"/>
</dbReference>
<comment type="similarity">
    <text evidence="1">Belongs to the N(4)/N(6)-methyltransferase family.</text>
</comment>
<dbReference type="RefSeq" id="WP_146786323.1">
    <property type="nucleotide sequence ID" value="NZ_VOLT01000004.1"/>
</dbReference>
<evidence type="ECO:0000256" key="2">
    <source>
        <dbReference type="SAM" id="MobiDB-lite"/>
    </source>
</evidence>
<reference evidence="4 5" key="1">
    <citation type="submission" date="2019-07" db="EMBL/GenBank/DDBJ databases">
        <title>Genomes of sea-ice associated Colwellia species.</title>
        <authorList>
            <person name="Bowman J.P."/>
        </authorList>
    </citation>
    <scope>NUCLEOTIDE SEQUENCE [LARGE SCALE GENOMIC DNA]</scope>
    <source>
        <strain evidence="4 5">ACAM 459</strain>
    </source>
</reference>
<keyword evidence="4" id="KW-0489">Methyltransferase</keyword>
<dbReference type="InterPro" id="IPR029063">
    <property type="entry name" value="SAM-dependent_MTases_sf"/>
</dbReference>
<accession>A0A5C6QHV6</accession>